<dbReference type="InterPro" id="IPR002885">
    <property type="entry name" value="PPR_rpt"/>
</dbReference>
<dbReference type="PANTHER" id="PTHR47926:SF436">
    <property type="entry name" value="PENTATRICOPEPTIDE REPEAT-CONTAINING PROTEIN ELI1, CHLOROPLASTIC-LIKE ISOFORM X2"/>
    <property type="match status" value="1"/>
</dbReference>
<dbReference type="Pfam" id="PF13041">
    <property type="entry name" value="PPR_2"/>
    <property type="match status" value="1"/>
</dbReference>
<evidence type="ECO:0000256" key="1">
    <source>
        <dbReference type="ARBA" id="ARBA00022737"/>
    </source>
</evidence>
<dbReference type="AlphaFoldDB" id="A0A7I8K252"/>
<dbReference type="InterPro" id="IPR032867">
    <property type="entry name" value="DYW_dom"/>
</dbReference>
<accession>A0A7I8K252</accession>
<dbReference type="Gene3D" id="1.25.40.10">
    <property type="entry name" value="Tetratricopeptide repeat domain"/>
    <property type="match status" value="4"/>
</dbReference>
<dbReference type="GO" id="GO:0003723">
    <property type="term" value="F:RNA binding"/>
    <property type="evidence" value="ECO:0007669"/>
    <property type="project" value="InterPro"/>
</dbReference>
<dbReference type="InterPro" id="IPR011990">
    <property type="entry name" value="TPR-like_helical_dom_sf"/>
</dbReference>
<sequence length="649" mass="70661">MVSDEVVLWSVPYFRALLRSCGRSSAREGRKLHAVLLRNGLLSNVTGSSSSSSSSSICSALFHMYAACGSPTTALRAFRCIPAPQRSASDWTALLSCNTRHGLHAEALRLFRTMEMEDRVPGDEVTIVCVLGACARLGDPAAGSAVHLRFIKRGLALVATVCNAAMDMYVKCGRMGDARQLFGEMAAPTVVSWTVILSGALRWEGLDTAREVFDLMEEKNEVTFTVMAAGYVEAGLPREALAVVAQMIFFSPHGSGPVSLNHVSLCSLFSACSQAGDLAVGRWLHAYSTKTALTAGAGEGNRRLHSVMVSTALVDMYAKCGSIRTARLLFEKMPQRNIVAWNAMLSGLAMHGLAEDLLLLFSQMAEGGVRPDEITLVTVLSACSRAGLVEEGRRFFRTAAPAAARKVEHYACMVDLLGRAGLLEEAADLVRSMPVPPNEVVLGSLLASCGLHGRADLGRRLMEQLGEMDPANTQYHVLLSNTYASSGRQAAAEALREALRRRGVRKVPGMSFIAVHGEVHRFRAGDRSHPRTAEVYAMADEVVVRLRAAGYEPGAAGKVWRVMDGYLGEEEEERENVLFSHSERLAIAFGLISTRPGAPLLVFKNIRICRDCHSAVKLVSRIYGREITVRDRNRFHCFKQGECSCSDYW</sequence>
<dbReference type="EMBL" id="LR746265">
    <property type="protein sequence ID" value="CAA7390475.1"/>
    <property type="molecule type" value="Genomic_DNA"/>
</dbReference>
<dbReference type="Pfam" id="PF20431">
    <property type="entry name" value="E_motif"/>
    <property type="match status" value="1"/>
</dbReference>
<gene>
    <name evidence="4" type="ORF">SI8410_02001956</name>
</gene>
<evidence type="ECO:0000313" key="5">
    <source>
        <dbReference type="Proteomes" id="UP000663760"/>
    </source>
</evidence>
<protein>
    <recommendedName>
        <fullName evidence="3">DYW domain-containing protein</fullName>
    </recommendedName>
</protein>
<reference evidence="4" key="1">
    <citation type="submission" date="2020-02" db="EMBL/GenBank/DDBJ databases">
        <authorList>
            <person name="Scholz U."/>
            <person name="Mascher M."/>
            <person name="Fiebig A."/>
        </authorList>
    </citation>
    <scope>NUCLEOTIDE SEQUENCE</scope>
</reference>
<evidence type="ECO:0000256" key="2">
    <source>
        <dbReference type="PROSITE-ProRule" id="PRU00708"/>
    </source>
</evidence>
<dbReference type="GO" id="GO:0008270">
    <property type="term" value="F:zinc ion binding"/>
    <property type="evidence" value="ECO:0007669"/>
    <property type="project" value="InterPro"/>
</dbReference>
<proteinExistence type="predicted"/>
<dbReference type="GO" id="GO:0009451">
    <property type="term" value="P:RNA modification"/>
    <property type="evidence" value="ECO:0007669"/>
    <property type="project" value="InterPro"/>
</dbReference>
<organism evidence="4 5">
    <name type="scientific">Spirodela intermedia</name>
    <name type="common">Intermediate duckweed</name>
    <dbReference type="NCBI Taxonomy" id="51605"/>
    <lineage>
        <taxon>Eukaryota</taxon>
        <taxon>Viridiplantae</taxon>
        <taxon>Streptophyta</taxon>
        <taxon>Embryophyta</taxon>
        <taxon>Tracheophyta</taxon>
        <taxon>Spermatophyta</taxon>
        <taxon>Magnoliopsida</taxon>
        <taxon>Liliopsida</taxon>
        <taxon>Araceae</taxon>
        <taxon>Lemnoideae</taxon>
        <taxon>Spirodela</taxon>
    </lineage>
</organism>
<evidence type="ECO:0000313" key="4">
    <source>
        <dbReference type="EMBL" id="CAA7390475.1"/>
    </source>
</evidence>
<dbReference type="OrthoDB" id="1688675at2759"/>
<dbReference type="InterPro" id="IPR046848">
    <property type="entry name" value="E_motif"/>
</dbReference>
<dbReference type="NCBIfam" id="TIGR00756">
    <property type="entry name" value="PPR"/>
    <property type="match status" value="2"/>
</dbReference>
<dbReference type="PANTHER" id="PTHR47926">
    <property type="entry name" value="PENTATRICOPEPTIDE REPEAT-CONTAINING PROTEIN"/>
    <property type="match status" value="1"/>
</dbReference>
<dbReference type="PROSITE" id="PS51375">
    <property type="entry name" value="PPR"/>
    <property type="match status" value="2"/>
</dbReference>
<dbReference type="Pfam" id="PF01535">
    <property type="entry name" value="PPR"/>
    <property type="match status" value="5"/>
</dbReference>
<keyword evidence="5" id="KW-1185">Reference proteome</keyword>
<dbReference type="FunFam" id="1.25.40.10:FF:000184">
    <property type="entry name" value="Pentatricopeptide repeat-containing protein, chloroplastic"/>
    <property type="match status" value="1"/>
</dbReference>
<feature type="repeat" description="PPR" evidence="2">
    <location>
        <begin position="337"/>
        <end position="371"/>
    </location>
</feature>
<feature type="domain" description="DYW" evidence="3">
    <location>
        <begin position="570"/>
        <end position="649"/>
    </location>
</feature>
<name>A0A7I8K252_SPIIN</name>
<keyword evidence="1" id="KW-0677">Repeat</keyword>
<feature type="repeat" description="PPR" evidence="2">
    <location>
        <begin position="87"/>
        <end position="121"/>
    </location>
</feature>
<dbReference type="InterPro" id="IPR046960">
    <property type="entry name" value="PPR_At4g14850-like_plant"/>
</dbReference>
<dbReference type="Proteomes" id="UP000663760">
    <property type="component" value="Chromosome 2"/>
</dbReference>
<dbReference type="Pfam" id="PF14432">
    <property type="entry name" value="DYW_deaminase"/>
    <property type="match status" value="1"/>
</dbReference>
<evidence type="ECO:0000259" key="3">
    <source>
        <dbReference type="Pfam" id="PF14432"/>
    </source>
</evidence>